<dbReference type="SUPFAM" id="SSF50199">
    <property type="entry name" value="Staphylococcal nuclease"/>
    <property type="match status" value="1"/>
</dbReference>
<feature type="domain" description="TNase-like" evidence="1">
    <location>
        <begin position="2"/>
        <end position="133"/>
    </location>
</feature>
<dbReference type="EMBL" id="UINC01229373">
    <property type="protein sequence ID" value="SVE61057.1"/>
    <property type="molecule type" value="Genomic_DNA"/>
</dbReference>
<dbReference type="InterPro" id="IPR016071">
    <property type="entry name" value="Staphylococal_nuclease_OB-fold"/>
</dbReference>
<dbReference type="Pfam" id="PF00565">
    <property type="entry name" value="SNase"/>
    <property type="match status" value="1"/>
</dbReference>
<dbReference type="AlphaFoldDB" id="A0A383EW01"/>
<organism evidence="2">
    <name type="scientific">marine metagenome</name>
    <dbReference type="NCBI Taxonomy" id="408172"/>
    <lineage>
        <taxon>unclassified sequences</taxon>
        <taxon>metagenomes</taxon>
        <taxon>ecological metagenomes</taxon>
    </lineage>
</organism>
<proteinExistence type="predicted"/>
<dbReference type="PROSITE" id="PS50830">
    <property type="entry name" value="TNASE_3"/>
    <property type="match status" value="1"/>
</dbReference>
<evidence type="ECO:0000313" key="2">
    <source>
        <dbReference type="EMBL" id="SVE61057.1"/>
    </source>
</evidence>
<dbReference type="InterPro" id="IPR035437">
    <property type="entry name" value="SNase_OB-fold_sf"/>
</dbReference>
<gene>
    <name evidence="2" type="ORF">METZ01_LOCUS513911</name>
</gene>
<evidence type="ECO:0000259" key="1">
    <source>
        <dbReference type="PROSITE" id="PS50830"/>
    </source>
</evidence>
<accession>A0A383EW01</accession>
<dbReference type="SMART" id="SM00318">
    <property type="entry name" value="SNc"/>
    <property type="match status" value="1"/>
</dbReference>
<protein>
    <recommendedName>
        <fullName evidence="1">TNase-like domain-containing protein</fullName>
    </recommendedName>
</protein>
<reference evidence="2" key="1">
    <citation type="submission" date="2018-05" db="EMBL/GenBank/DDBJ databases">
        <authorList>
            <person name="Lanie J.A."/>
            <person name="Ng W.-L."/>
            <person name="Kazmierczak K.M."/>
            <person name="Andrzejewski T.M."/>
            <person name="Davidsen T.M."/>
            <person name="Wayne K.J."/>
            <person name="Tettelin H."/>
            <person name="Glass J.I."/>
            <person name="Rusch D."/>
            <person name="Podicherti R."/>
            <person name="Tsui H.-C.T."/>
            <person name="Winkler M.E."/>
        </authorList>
    </citation>
    <scope>NUCLEOTIDE SEQUENCE</scope>
</reference>
<name>A0A383EW01_9ZZZZ</name>
<sequence length="133" mass="15151">MYQYKAKLVRVVDGDTVDAMIDCGFSTFKKERIRLYGINAPESRTRDKAEKKRGLAAKARLKELIKEGKNKFIVETSIDKKGKYGRLLGRLFPILESTNLTTKTKKTKKANIKCYNQVLVDEGHATKYFGGKK</sequence>
<dbReference type="Gene3D" id="2.40.50.90">
    <property type="match status" value="1"/>
</dbReference>